<accession>G4TXN1</accession>
<proteinExistence type="predicted"/>
<dbReference type="InParanoid" id="G4TXN1"/>
<dbReference type="Proteomes" id="UP000007148">
    <property type="component" value="Unassembled WGS sequence"/>
</dbReference>
<comment type="caution">
    <text evidence="1">The sequence shown here is derived from an EMBL/GenBank/DDBJ whole genome shotgun (WGS) entry which is preliminary data.</text>
</comment>
<keyword evidence="2" id="KW-1185">Reference proteome</keyword>
<evidence type="ECO:0000313" key="2">
    <source>
        <dbReference type="Proteomes" id="UP000007148"/>
    </source>
</evidence>
<dbReference type="SUPFAM" id="SSF54768">
    <property type="entry name" value="dsRNA-binding domain-like"/>
    <property type="match status" value="1"/>
</dbReference>
<dbReference type="AlphaFoldDB" id="G4TXN1"/>
<gene>
    <name evidence="1" type="ORF">PIIN_10074</name>
</gene>
<reference evidence="1 2" key="1">
    <citation type="journal article" date="2011" name="PLoS Pathog.">
        <title>Endophytic Life Strategies Decoded by Genome and Transcriptome Analyses of the Mutualistic Root Symbiont Piriformospora indica.</title>
        <authorList>
            <person name="Zuccaro A."/>
            <person name="Lahrmann U."/>
            <person name="Guldener U."/>
            <person name="Langen G."/>
            <person name="Pfiffi S."/>
            <person name="Biedenkopf D."/>
            <person name="Wong P."/>
            <person name="Samans B."/>
            <person name="Grimm C."/>
            <person name="Basiewicz M."/>
            <person name="Murat C."/>
            <person name="Martin F."/>
            <person name="Kogel K.H."/>
        </authorList>
    </citation>
    <scope>NUCLEOTIDE SEQUENCE [LARGE SCALE GENOMIC DNA]</scope>
    <source>
        <strain evidence="1 2">DSM 11827</strain>
    </source>
</reference>
<dbReference type="Gene3D" id="3.30.160.20">
    <property type="match status" value="1"/>
</dbReference>
<dbReference type="HOGENOM" id="CLU_2606904_0_0_1"/>
<name>G4TXN1_SERID</name>
<protein>
    <recommendedName>
        <fullName evidence="3">DRBM domain-containing protein</fullName>
    </recommendedName>
</protein>
<organism evidence="1 2">
    <name type="scientific">Serendipita indica (strain DSM 11827)</name>
    <name type="common">Root endophyte fungus</name>
    <name type="synonym">Piriformospora indica</name>
    <dbReference type="NCBI Taxonomy" id="1109443"/>
    <lineage>
        <taxon>Eukaryota</taxon>
        <taxon>Fungi</taxon>
        <taxon>Dikarya</taxon>
        <taxon>Basidiomycota</taxon>
        <taxon>Agaricomycotina</taxon>
        <taxon>Agaricomycetes</taxon>
        <taxon>Sebacinales</taxon>
        <taxon>Serendipitaceae</taxon>
        <taxon>Serendipita</taxon>
    </lineage>
</organism>
<evidence type="ECO:0008006" key="3">
    <source>
        <dbReference type="Google" id="ProtNLM"/>
    </source>
</evidence>
<evidence type="ECO:0000313" key="1">
    <source>
        <dbReference type="EMBL" id="CCA76074.1"/>
    </source>
</evidence>
<dbReference type="EMBL" id="CAFZ01000599">
    <property type="protein sequence ID" value="CCA76074.1"/>
    <property type="molecule type" value="Genomic_DNA"/>
</dbReference>
<sequence length="79" mass="8997">MPNARERLQMLIEQNPMRVQRVNDHVTSSGPPYDTTWTHRIVIKFDNEETDFTGQGPSKGLAKEDASAKAVDALEWWLA</sequence>